<dbReference type="NCBIfam" id="TIGR01066">
    <property type="entry name" value="rplM_bact"/>
    <property type="match status" value="1"/>
</dbReference>
<dbReference type="Gene3D" id="3.90.1180.10">
    <property type="entry name" value="Ribosomal protein L13"/>
    <property type="match status" value="1"/>
</dbReference>
<geneLocation type="chloroplast" evidence="7"/>
<keyword evidence="7" id="KW-0150">Chloroplast</keyword>
<dbReference type="RefSeq" id="YP_009402745.1">
    <property type="nucleotide sequence ID" value="NC_035350.1"/>
</dbReference>
<dbReference type="PIRSF" id="PIRSF002181">
    <property type="entry name" value="Ribosomal_L13"/>
    <property type="match status" value="1"/>
</dbReference>
<proteinExistence type="inferred from homology"/>
<name>A0A1Z1XB96_9RHOD</name>
<dbReference type="InterPro" id="IPR036899">
    <property type="entry name" value="Ribosomal_uL13_sf"/>
</dbReference>
<organism evidence="7">
    <name type="scientific">Compsopogon caeruleus</name>
    <dbReference type="NCBI Taxonomy" id="31354"/>
    <lineage>
        <taxon>Eukaryota</taxon>
        <taxon>Rhodophyta</taxon>
        <taxon>Compsopogonophyceae</taxon>
        <taxon>Compsopogonales</taxon>
        <taxon>Compsopogonaceae</taxon>
        <taxon>Compsopogon</taxon>
    </lineage>
</organism>
<sequence length="146" mass="16864">MNKTIFKELETKEKKWYLINADGQTLGRLATFVARKLMGKDKIIYTPHSDEGDNIIIINARKVKTTGNKDKQKIYYYHSGRPGGLRTESLQQLKLRLPNRIIEKAIKGMLPKGTLGRKLFTKLKVYNDSQHPHEAQKPDNINILFK</sequence>
<dbReference type="GO" id="GO:0006412">
    <property type="term" value="P:translation"/>
    <property type="evidence" value="ECO:0007669"/>
    <property type="project" value="UniProtKB-UniRule"/>
</dbReference>
<dbReference type="SUPFAM" id="SSF52161">
    <property type="entry name" value="Ribosomal protein L13"/>
    <property type="match status" value="1"/>
</dbReference>
<dbReference type="InterPro" id="IPR005822">
    <property type="entry name" value="Ribosomal_uL13"/>
</dbReference>
<keyword evidence="3 5" id="KW-0687">Ribonucleoprotein</keyword>
<protein>
    <recommendedName>
        <fullName evidence="4 5">Large ribosomal subunit protein uL13c</fullName>
    </recommendedName>
</protein>
<comment type="subunit">
    <text evidence="5">Part of the 50S ribosomal subunit.</text>
</comment>
<dbReference type="InterPro" id="IPR023563">
    <property type="entry name" value="Ribosomal_uL13_CS"/>
</dbReference>
<dbReference type="PROSITE" id="PS00783">
    <property type="entry name" value="RIBOSOMAL_L13"/>
    <property type="match status" value="1"/>
</dbReference>
<keyword evidence="2 5" id="KW-0689">Ribosomal protein</keyword>
<dbReference type="GO" id="GO:0022625">
    <property type="term" value="C:cytosolic large ribosomal subunit"/>
    <property type="evidence" value="ECO:0007669"/>
    <property type="project" value="TreeGrafter"/>
</dbReference>
<dbReference type="GO" id="GO:0003735">
    <property type="term" value="F:structural constituent of ribosome"/>
    <property type="evidence" value="ECO:0007669"/>
    <property type="project" value="InterPro"/>
</dbReference>
<dbReference type="GO" id="GO:0009507">
    <property type="term" value="C:chloroplast"/>
    <property type="evidence" value="ECO:0007669"/>
    <property type="project" value="UniProtKB-SubCell"/>
</dbReference>
<evidence type="ECO:0000256" key="1">
    <source>
        <dbReference type="ARBA" id="ARBA00006227"/>
    </source>
</evidence>
<evidence type="ECO:0000256" key="3">
    <source>
        <dbReference type="ARBA" id="ARBA00023274"/>
    </source>
</evidence>
<dbReference type="GO" id="GO:0017148">
    <property type="term" value="P:negative regulation of translation"/>
    <property type="evidence" value="ECO:0007669"/>
    <property type="project" value="TreeGrafter"/>
</dbReference>
<keyword evidence="7" id="KW-0934">Plastid</keyword>
<gene>
    <name evidence="7" type="primary">rplM</name>
    <name evidence="5" type="synonym">rpl13</name>
</gene>
<evidence type="ECO:0000256" key="4">
    <source>
        <dbReference type="ARBA" id="ARBA00068945"/>
    </source>
</evidence>
<dbReference type="HAMAP" id="MF_01366">
    <property type="entry name" value="Ribosomal_uL13"/>
    <property type="match status" value="1"/>
</dbReference>
<evidence type="ECO:0000313" key="7">
    <source>
        <dbReference type="EMBL" id="ARX96098.1"/>
    </source>
</evidence>
<dbReference type="PANTHER" id="PTHR11545:SF2">
    <property type="entry name" value="LARGE RIBOSOMAL SUBUNIT PROTEIN UL13M"/>
    <property type="match status" value="1"/>
</dbReference>
<comment type="subcellular location">
    <subcellularLocation>
        <location evidence="5">Plastid</location>
        <location evidence="5">Chloroplast</location>
    </subcellularLocation>
</comment>
<dbReference type="GO" id="GO:0003729">
    <property type="term" value="F:mRNA binding"/>
    <property type="evidence" value="ECO:0007669"/>
    <property type="project" value="TreeGrafter"/>
</dbReference>
<evidence type="ECO:0000256" key="5">
    <source>
        <dbReference type="HAMAP-Rule" id="MF_01366"/>
    </source>
</evidence>
<dbReference type="Pfam" id="PF00572">
    <property type="entry name" value="Ribosomal_L13"/>
    <property type="match status" value="1"/>
</dbReference>
<dbReference type="EMBL" id="KY083067">
    <property type="protein sequence ID" value="ARX96098.1"/>
    <property type="molecule type" value="Genomic_DNA"/>
</dbReference>
<comment type="similarity">
    <text evidence="1 5 6">Belongs to the universal ribosomal protein uL13 family.</text>
</comment>
<dbReference type="PANTHER" id="PTHR11545">
    <property type="entry name" value="RIBOSOMAL PROTEIN L13"/>
    <property type="match status" value="1"/>
</dbReference>
<evidence type="ECO:0000256" key="2">
    <source>
        <dbReference type="ARBA" id="ARBA00022980"/>
    </source>
</evidence>
<dbReference type="InterPro" id="IPR005823">
    <property type="entry name" value="Ribosomal_uL13_bac-type"/>
</dbReference>
<dbReference type="CDD" id="cd00392">
    <property type="entry name" value="Ribosomal_L13"/>
    <property type="match status" value="1"/>
</dbReference>
<dbReference type="AlphaFoldDB" id="A0A1Z1XB96"/>
<accession>A0A1Z1XB96</accession>
<reference evidence="7" key="1">
    <citation type="submission" date="2016-11" db="EMBL/GenBank/DDBJ databases">
        <title>Chloroplast genome of compsopogon caeruleus.</title>
        <authorList>
            <person name="Nan F."/>
        </authorList>
    </citation>
    <scope>NUCLEOTIDE SEQUENCE</scope>
</reference>
<dbReference type="GeneID" id="33366770"/>
<dbReference type="FunFam" id="3.90.1180.10:FF:000001">
    <property type="entry name" value="50S ribosomal protein L13"/>
    <property type="match status" value="1"/>
</dbReference>
<evidence type="ECO:0000256" key="6">
    <source>
        <dbReference type="RuleBase" id="RU003877"/>
    </source>
</evidence>